<dbReference type="EMBL" id="AVOT02004896">
    <property type="protein sequence ID" value="MBW0477686.1"/>
    <property type="molecule type" value="Genomic_DNA"/>
</dbReference>
<protein>
    <submittedName>
        <fullName evidence="1">Uncharacterized protein</fullName>
    </submittedName>
</protein>
<organism evidence="1 2">
    <name type="scientific">Austropuccinia psidii MF-1</name>
    <dbReference type="NCBI Taxonomy" id="1389203"/>
    <lineage>
        <taxon>Eukaryota</taxon>
        <taxon>Fungi</taxon>
        <taxon>Dikarya</taxon>
        <taxon>Basidiomycota</taxon>
        <taxon>Pucciniomycotina</taxon>
        <taxon>Pucciniomycetes</taxon>
        <taxon>Pucciniales</taxon>
        <taxon>Sphaerophragmiaceae</taxon>
        <taxon>Austropuccinia</taxon>
    </lineage>
</organism>
<accession>A0A9Q3GRY3</accession>
<dbReference type="OrthoDB" id="2506356at2759"/>
<evidence type="ECO:0000313" key="1">
    <source>
        <dbReference type="EMBL" id="MBW0477686.1"/>
    </source>
</evidence>
<reference evidence="1" key="1">
    <citation type="submission" date="2021-03" db="EMBL/GenBank/DDBJ databases">
        <title>Draft genome sequence of rust myrtle Austropuccinia psidii MF-1, a brazilian biotype.</title>
        <authorList>
            <person name="Quecine M.C."/>
            <person name="Pachon D.M.R."/>
            <person name="Bonatelli M.L."/>
            <person name="Correr F.H."/>
            <person name="Franceschini L.M."/>
            <person name="Leite T.F."/>
            <person name="Margarido G.R.A."/>
            <person name="Almeida C.A."/>
            <person name="Ferrarezi J.A."/>
            <person name="Labate C.A."/>
        </authorList>
    </citation>
    <scope>NUCLEOTIDE SEQUENCE</scope>
    <source>
        <strain evidence="1">MF-1</strain>
    </source>
</reference>
<evidence type="ECO:0000313" key="2">
    <source>
        <dbReference type="Proteomes" id="UP000765509"/>
    </source>
</evidence>
<keyword evidence="2" id="KW-1185">Reference proteome</keyword>
<gene>
    <name evidence="1" type="ORF">O181_017401</name>
</gene>
<name>A0A9Q3GRY3_9BASI</name>
<comment type="caution">
    <text evidence="1">The sequence shown here is derived from an EMBL/GenBank/DDBJ whole genome shotgun (WGS) entry which is preliminary data.</text>
</comment>
<dbReference type="AlphaFoldDB" id="A0A9Q3GRY3"/>
<proteinExistence type="predicted"/>
<dbReference type="Proteomes" id="UP000765509">
    <property type="component" value="Unassembled WGS sequence"/>
</dbReference>
<sequence>MPLRSGRFFPSNNPYSSDSDYIEEQLLLLSNPPIQSVSNPTIPIDTMVSVAPIKKYQSNIPVLDASSTAFMSFLKNTSKMFSHIPKLKSDGSNFTNWSKALDNIFMYIFNVVLFTNDPDNFKLVPQARGALCFFIQQTIASELLEMNQNEVSPKLAYIELQSNLRKSTRLMQLDIVVELFEIYSSKQL</sequence>